<dbReference type="Pfam" id="PF01595">
    <property type="entry name" value="CNNM"/>
    <property type="match status" value="1"/>
</dbReference>
<dbReference type="GO" id="GO:0005886">
    <property type="term" value="C:plasma membrane"/>
    <property type="evidence" value="ECO:0007669"/>
    <property type="project" value="UniProtKB-SubCell"/>
</dbReference>
<keyword evidence="7 9" id="KW-0472">Membrane</keyword>
<feature type="domain" description="CBS" evidence="11">
    <location>
        <begin position="279"/>
        <end position="335"/>
    </location>
</feature>
<evidence type="ECO:0000313" key="13">
    <source>
        <dbReference type="EMBL" id="SBT09026.1"/>
    </source>
</evidence>
<dbReference type="InterPro" id="IPR000644">
    <property type="entry name" value="CBS_dom"/>
</dbReference>
<evidence type="ECO:0000256" key="3">
    <source>
        <dbReference type="ARBA" id="ARBA00022692"/>
    </source>
</evidence>
<evidence type="ECO:0000256" key="4">
    <source>
        <dbReference type="ARBA" id="ARBA00022737"/>
    </source>
</evidence>
<gene>
    <name evidence="13" type="ORF">ACCAA_660069</name>
</gene>
<dbReference type="Pfam" id="PF03471">
    <property type="entry name" value="CorC_HlyC"/>
    <property type="match status" value="1"/>
</dbReference>
<protein>
    <recommendedName>
        <fullName evidence="15">HlyC/CorC family transporter</fullName>
    </recommendedName>
</protein>
<dbReference type="InterPro" id="IPR005170">
    <property type="entry name" value="Transptr-assoc_dom"/>
</dbReference>
<feature type="domain" description="CNNM transmembrane" evidence="12">
    <location>
        <begin position="1"/>
        <end position="196"/>
    </location>
</feature>
<dbReference type="InterPro" id="IPR044751">
    <property type="entry name" value="Ion_transp-like_CBS"/>
</dbReference>
<evidence type="ECO:0000259" key="12">
    <source>
        <dbReference type="PROSITE" id="PS51846"/>
    </source>
</evidence>
<evidence type="ECO:0000256" key="5">
    <source>
        <dbReference type="ARBA" id="ARBA00022989"/>
    </source>
</evidence>
<dbReference type="AlphaFoldDB" id="A0A1A8XWD2"/>
<dbReference type="RefSeq" id="WP_186408585.1">
    <property type="nucleotide sequence ID" value="NZ_FLQX01000145.1"/>
</dbReference>
<accession>A0A1A8XWD2</accession>
<dbReference type="STRING" id="1860102.ACCAA_660069"/>
<evidence type="ECO:0000256" key="8">
    <source>
        <dbReference type="PROSITE-ProRule" id="PRU00703"/>
    </source>
</evidence>
<evidence type="ECO:0000256" key="6">
    <source>
        <dbReference type="ARBA" id="ARBA00023122"/>
    </source>
</evidence>
<dbReference type="PANTHER" id="PTHR43099">
    <property type="entry name" value="UPF0053 PROTEIN YRKA"/>
    <property type="match status" value="1"/>
</dbReference>
<evidence type="ECO:0000256" key="9">
    <source>
        <dbReference type="PROSITE-ProRule" id="PRU01193"/>
    </source>
</evidence>
<keyword evidence="14" id="KW-1185">Reference proteome</keyword>
<evidence type="ECO:0000256" key="2">
    <source>
        <dbReference type="ARBA" id="ARBA00022475"/>
    </source>
</evidence>
<reference evidence="14" key="1">
    <citation type="submission" date="2016-06" db="EMBL/GenBank/DDBJ databases">
        <authorList>
            <person name="McIlroy S.J."/>
            <person name="Karst S.M."/>
            <person name="Albertsen M."/>
        </authorList>
    </citation>
    <scope>NUCLEOTIDE SEQUENCE [LARGE SCALE GENOMIC DNA]</scope>
</reference>
<dbReference type="InterPro" id="IPR002550">
    <property type="entry name" value="CNNM"/>
</dbReference>
<dbReference type="InterPro" id="IPR016169">
    <property type="entry name" value="FAD-bd_PCMH_sub2"/>
</dbReference>
<dbReference type="Gene3D" id="3.10.580.10">
    <property type="entry name" value="CBS-domain"/>
    <property type="match status" value="1"/>
</dbReference>
<evidence type="ECO:0008006" key="15">
    <source>
        <dbReference type="Google" id="ProtNLM"/>
    </source>
</evidence>
<dbReference type="InterPro" id="IPR051676">
    <property type="entry name" value="UPF0053_domain"/>
</dbReference>
<evidence type="ECO:0000259" key="11">
    <source>
        <dbReference type="PROSITE" id="PS51371"/>
    </source>
</evidence>
<dbReference type="Pfam" id="PF00571">
    <property type="entry name" value="CBS"/>
    <property type="match status" value="1"/>
</dbReference>
<sequence>MDIALLLLLVLLNGVLAMAEIAVVSSRQSRLRTLADDGHPGARSALALSHQPSVLLATVQVGITTVGILSGAIGEAALAIPLAEWLAAFPPLAPHASGIALALVVAVLTYFSVVVGELVPKRLGLLAPERVASLIAPPMNLLARLMRPLVWLLASSSNLLVHLLGAGRAQESSVTDDEIKVLMGEGADAGVFHASEQAIVANVLRLDEQRIGAIMTHRKDIYLLDLNETDEAIRSCLADSPYKRIVVCRGGLEQIVGVLRTSDLLKGALAGEPLSIEPHVRPPLYVPASVTTTQLLETFRRARQQCALMVDEYGELHGLVTLSDVLTSIVGDLPSWGAPEQQDVVVREDGSWLVDGSVAMEHLKTVLKINAELPGEDENAFNTLGGFIMYVLGRIPVPADYFELADLRFEVVDMDGNRVDKVLIANRVHA</sequence>
<keyword evidence="5 9" id="KW-1133">Transmembrane helix</keyword>
<evidence type="ECO:0000256" key="10">
    <source>
        <dbReference type="SAM" id="Phobius"/>
    </source>
</evidence>
<dbReference type="PROSITE" id="PS51846">
    <property type="entry name" value="CNNM"/>
    <property type="match status" value="1"/>
</dbReference>
<dbReference type="InterPro" id="IPR046342">
    <property type="entry name" value="CBS_dom_sf"/>
</dbReference>
<dbReference type="GO" id="GO:0050660">
    <property type="term" value="F:flavin adenine dinucleotide binding"/>
    <property type="evidence" value="ECO:0007669"/>
    <property type="project" value="InterPro"/>
</dbReference>
<dbReference type="EMBL" id="FLQX01000145">
    <property type="protein sequence ID" value="SBT09026.1"/>
    <property type="molecule type" value="Genomic_DNA"/>
</dbReference>
<name>A0A1A8XWD2_9PROT</name>
<dbReference type="PANTHER" id="PTHR43099:SF5">
    <property type="entry name" value="HLYC_CORC FAMILY TRANSPORTER"/>
    <property type="match status" value="1"/>
</dbReference>
<evidence type="ECO:0000313" key="14">
    <source>
        <dbReference type="Proteomes" id="UP000199169"/>
    </source>
</evidence>
<proteinExistence type="predicted"/>
<dbReference type="SUPFAM" id="SSF56176">
    <property type="entry name" value="FAD-binding/transporter-associated domain-like"/>
    <property type="match status" value="1"/>
</dbReference>
<comment type="subcellular location">
    <subcellularLocation>
        <location evidence="1">Cell membrane</location>
        <topology evidence="1">Multi-pass membrane protein</topology>
    </subcellularLocation>
</comment>
<dbReference type="Proteomes" id="UP000199169">
    <property type="component" value="Unassembled WGS sequence"/>
</dbReference>
<dbReference type="InterPro" id="IPR036318">
    <property type="entry name" value="FAD-bd_PCMH-like_sf"/>
</dbReference>
<keyword evidence="3 9" id="KW-0812">Transmembrane</keyword>
<keyword evidence="6 8" id="KW-0129">CBS domain</keyword>
<organism evidence="13 14">
    <name type="scientific">Candidatus Accumulibacter aalborgensis</name>
    <dbReference type="NCBI Taxonomy" id="1860102"/>
    <lineage>
        <taxon>Bacteria</taxon>
        <taxon>Pseudomonadati</taxon>
        <taxon>Pseudomonadota</taxon>
        <taxon>Betaproteobacteria</taxon>
        <taxon>Candidatus Accumulibacter</taxon>
    </lineage>
</organism>
<keyword evidence="2" id="KW-1003">Cell membrane</keyword>
<dbReference type="CDD" id="cd04590">
    <property type="entry name" value="CBS_pair_CorC_HlyC_assoc"/>
    <property type="match status" value="1"/>
</dbReference>
<evidence type="ECO:0000256" key="1">
    <source>
        <dbReference type="ARBA" id="ARBA00004651"/>
    </source>
</evidence>
<dbReference type="SMART" id="SM01091">
    <property type="entry name" value="CorC_HlyC"/>
    <property type="match status" value="1"/>
</dbReference>
<dbReference type="SUPFAM" id="SSF54631">
    <property type="entry name" value="CBS-domain pair"/>
    <property type="match status" value="1"/>
</dbReference>
<keyword evidence="4" id="KW-0677">Repeat</keyword>
<dbReference type="Gene3D" id="3.30.465.10">
    <property type="match status" value="1"/>
</dbReference>
<evidence type="ECO:0000256" key="7">
    <source>
        <dbReference type="ARBA" id="ARBA00023136"/>
    </source>
</evidence>
<feature type="transmembrane region" description="Helical" evidence="10">
    <location>
        <begin position="99"/>
        <end position="120"/>
    </location>
</feature>
<dbReference type="PROSITE" id="PS51371">
    <property type="entry name" value="CBS"/>
    <property type="match status" value="1"/>
</dbReference>